<evidence type="ECO:0000313" key="11">
    <source>
        <dbReference type="EMBL" id="KAJ8902999.1"/>
    </source>
</evidence>
<organism evidence="11 12">
    <name type="scientific">Rhodosorus marinus</name>
    <dbReference type="NCBI Taxonomy" id="101924"/>
    <lineage>
        <taxon>Eukaryota</taxon>
        <taxon>Rhodophyta</taxon>
        <taxon>Stylonematophyceae</taxon>
        <taxon>Stylonematales</taxon>
        <taxon>Stylonemataceae</taxon>
        <taxon>Rhodosorus</taxon>
    </lineage>
</organism>
<keyword evidence="12" id="KW-1185">Reference proteome</keyword>
<dbReference type="Proteomes" id="UP001157974">
    <property type="component" value="Unassembled WGS sequence"/>
</dbReference>
<dbReference type="CDD" id="cd04371">
    <property type="entry name" value="DEP"/>
    <property type="match status" value="1"/>
</dbReference>
<evidence type="ECO:0000256" key="7">
    <source>
        <dbReference type="ARBA" id="ARBA00023157"/>
    </source>
</evidence>
<dbReference type="SUPFAM" id="SSF46785">
    <property type="entry name" value="Winged helix' DNA-binding domain"/>
    <property type="match status" value="1"/>
</dbReference>
<dbReference type="GO" id="GO:0035556">
    <property type="term" value="P:intracellular signal transduction"/>
    <property type="evidence" value="ECO:0007669"/>
    <property type="project" value="InterPro"/>
</dbReference>
<evidence type="ECO:0000256" key="6">
    <source>
        <dbReference type="ARBA" id="ARBA00023002"/>
    </source>
</evidence>
<dbReference type="InterPro" id="IPR012999">
    <property type="entry name" value="Pyr_OxRdtase_I_AS"/>
</dbReference>
<dbReference type="PROSITE" id="PS00076">
    <property type="entry name" value="PYRIDINE_REDOX_1"/>
    <property type="match status" value="1"/>
</dbReference>
<feature type="domain" description="DEP" evidence="10">
    <location>
        <begin position="49"/>
        <end position="123"/>
    </location>
</feature>
<dbReference type="InterPro" id="IPR023753">
    <property type="entry name" value="FAD/NAD-binding_dom"/>
</dbReference>
<dbReference type="Pfam" id="PF07992">
    <property type="entry name" value="Pyr_redox_2"/>
    <property type="match status" value="1"/>
</dbReference>
<keyword evidence="5" id="KW-0521">NADP</keyword>
<reference evidence="11 12" key="1">
    <citation type="journal article" date="2023" name="Nat. Commun.">
        <title>Origin of minicircular mitochondrial genomes in red algae.</title>
        <authorList>
            <person name="Lee Y."/>
            <person name="Cho C.H."/>
            <person name="Lee Y.M."/>
            <person name="Park S.I."/>
            <person name="Yang J.H."/>
            <person name="West J.A."/>
            <person name="Bhattacharya D."/>
            <person name="Yoon H.S."/>
        </authorList>
    </citation>
    <scope>NUCLEOTIDE SEQUENCE [LARGE SCALE GENOMIC DNA]</scope>
    <source>
        <strain evidence="11 12">CCMP1338</strain>
        <tissue evidence="11">Whole cell</tissue>
    </source>
</reference>
<dbReference type="Pfam" id="PF02852">
    <property type="entry name" value="Pyr_redox_dim"/>
    <property type="match status" value="1"/>
</dbReference>
<dbReference type="Gene3D" id="1.10.10.10">
    <property type="entry name" value="Winged helix-like DNA-binding domain superfamily/Winged helix DNA-binding domain"/>
    <property type="match status" value="1"/>
</dbReference>
<evidence type="ECO:0000256" key="8">
    <source>
        <dbReference type="ARBA" id="ARBA00023284"/>
    </source>
</evidence>
<dbReference type="GO" id="GO:0016668">
    <property type="term" value="F:oxidoreductase activity, acting on a sulfur group of donors, NAD(P) as acceptor"/>
    <property type="evidence" value="ECO:0007669"/>
    <property type="project" value="InterPro"/>
</dbReference>
<dbReference type="InterPro" id="IPR036390">
    <property type="entry name" value="WH_DNA-bd_sf"/>
</dbReference>
<evidence type="ECO:0000256" key="1">
    <source>
        <dbReference type="ARBA" id="ARBA00001974"/>
    </source>
</evidence>
<evidence type="ECO:0000256" key="5">
    <source>
        <dbReference type="ARBA" id="ARBA00022857"/>
    </source>
</evidence>
<dbReference type="AlphaFoldDB" id="A0AAV8UKR7"/>
<keyword evidence="4 9" id="KW-0274">FAD</keyword>
<dbReference type="Gene3D" id="3.30.390.30">
    <property type="match status" value="1"/>
</dbReference>
<dbReference type="InterPro" id="IPR036388">
    <property type="entry name" value="WH-like_DNA-bd_sf"/>
</dbReference>
<keyword evidence="6 9" id="KW-0560">Oxidoreductase</keyword>
<sequence>MGFVGGVFGIGNRTDRRRRVCPGMKGTGPGNGFESVESGVKLDEIVSSFKSMVELRDRSYMLKMYQNCFVGSDAVDTLIEKGFVTNRKDAVTVCQMMLTEGIFHHVLREHQFKDAKLFYQFTEGHGEKLVREGSKVSWSDFIKPETMEIDDSLQPAMPVSSETPEITQDLPQTDLNISGQLYPLDEYNLRLLDNTHPSAWQDPQNKRKYQMLVIGGGTGGLVAAAGSAGVGARVAMIEKNLLGGDCLNFGCVPSKALISAAKRYHAVTNDQSLSEFGISVEGAKIDFGKVMERLRRLRADISVNDSAERFASKLGVDVYLGEAKFIDKNTVEVNGQKLTFAKCTIATGGAPRLPDLSGIKELFEAYHRKEPEAPTIVTNESIFNLTELPKRFAVIGNGAVGMELAQSMTRFGSEVTVFGRSRRIMGKEDADIAKILEDRMTSEGTTFQLSVEKYVSLKKTGVKNGSFMEMEMEVVLEGGEPKTFVIDTLLVAAGRTPNVSSLDLENAGVKYDRKEGIIVSDGLETSTKGIFAVGDCCSAYKFTHVADFMARLVVRNALFFGKDKFSRLIIPWCTYTEPEIAHVGLYEKDISEKGEVVTVQKNFADNDRAILDGETEGFVRIHTLKGSDKILGASIVGANAGDLISELTLAMNADYGLGSVASVIHPYPTRADAIRASGDLLNKNRLTPTVRTILRQVLKLQN</sequence>
<evidence type="ECO:0000256" key="2">
    <source>
        <dbReference type="ARBA" id="ARBA00007532"/>
    </source>
</evidence>
<name>A0AAV8UKR7_9RHOD</name>
<dbReference type="Pfam" id="PF00610">
    <property type="entry name" value="DEP"/>
    <property type="match status" value="1"/>
</dbReference>
<dbReference type="FunFam" id="3.30.390.30:FF:000001">
    <property type="entry name" value="Dihydrolipoyl dehydrogenase"/>
    <property type="match status" value="1"/>
</dbReference>
<keyword evidence="8 9" id="KW-0676">Redox-active center</keyword>
<dbReference type="InterPro" id="IPR000591">
    <property type="entry name" value="DEP_dom"/>
</dbReference>
<accession>A0AAV8UKR7</accession>
<dbReference type="Gene3D" id="3.50.50.60">
    <property type="entry name" value="FAD/NAD(P)-binding domain"/>
    <property type="match status" value="2"/>
</dbReference>
<comment type="cofactor">
    <cofactor evidence="1">
        <name>FAD</name>
        <dbReference type="ChEBI" id="CHEBI:57692"/>
    </cofactor>
</comment>
<dbReference type="PANTHER" id="PTHR43014">
    <property type="entry name" value="MERCURIC REDUCTASE"/>
    <property type="match status" value="1"/>
</dbReference>
<dbReference type="GO" id="GO:0050660">
    <property type="term" value="F:flavin adenine dinucleotide binding"/>
    <property type="evidence" value="ECO:0007669"/>
    <property type="project" value="TreeGrafter"/>
</dbReference>
<evidence type="ECO:0000259" key="10">
    <source>
        <dbReference type="PROSITE" id="PS50186"/>
    </source>
</evidence>
<dbReference type="EMBL" id="JAMWBK010000008">
    <property type="protein sequence ID" value="KAJ8902999.1"/>
    <property type="molecule type" value="Genomic_DNA"/>
</dbReference>
<keyword evidence="3 9" id="KW-0285">Flavoprotein</keyword>
<evidence type="ECO:0000256" key="3">
    <source>
        <dbReference type="ARBA" id="ARBA00022630"/>
    </source>
</evidence>
<dbReference type="NCBIfam" id="NF004991">
    <property type="entry name" value="PRK06370.1-3"/>
    <property type="match status" value="1"/>
</dbReference>
<dbReference type="PROSITE" id="PS50186">
    <property type="entry name" value="DEP"/>
    <property type="match status" value="1"/>
</dbReference>
<gene>
    <name evidence="11" type="ORF">NDN08_006315</name>
</gene>
<protein>
    <recommendedName>
        <fullName evidence="10">DEP domain-containing protein</fullName>
    </recommendedName>
</protein>
<dbReference type="PANTHER" id="PTHR43014:SF2">
    <property type="entry name" value="MERCURIC REDUCTASE"/>
    <property type="match status" value="1"/>
</dbReference>
<evidence type="ECO:0000256" key="9">
    <source>
        <dbReference type="RuleBase" id="RU003691"/>
    </source>
</evidence>
<dbReference type="GO" id="GO:0003955">
    <property type="term" value="F:NAD(P)H dehydrogenase (quinone) activity"/>
    <property type="evidence" value="ECO:0007669"/>
    <property type="project" value="TreeGrafter"/>
</dbReference>
<dbReference type="SUPFAM" id="SSF55424">
    <property type="entry name" value="FAD/NAD-linked reductases, dimerisation (C-terminal) domain"/>
    <property type="match status" value="1"/>
</dbReference>
<dbReference type="InterPro" id="IPR016156">
    <property type="entry name" value="FAD/NAD-linked_Rdtase_dimer_sf"/>
</dbReference>
<dbReference type="PRINTS" id="PR00411">
    <property type="entry name" value="PNDRDTASEI"/>
</dbReference>
<evidence type="ECO:0000313" key="12">
    <source>
        <dbReference type="Proteomes" id="UP001157974"/>
    </source>
</evidence>
<dbReference type="PRINTS" id="PR00368">
    <property type="entry name" value="FADPNR"/>
</dbReference>
<dbReference type="SUPFAM" id="SSF51905">
    <property type="entry name" value="FAD/NAD(P)-binding domain"/>
    <property type="match status" value="1"/>
</dbReference>
<evidence type="ECO:0000256" key="4">
    <source>
        <dbReference type="ARBA" id="ARBA00022827"/>
    </source>
</evidence>
<keyword evidence="7" id="KW-1015">Disulfide bond</keyword>
<comment type="similarity">
    <text evidence="2 9">Belongs to the class-I pyridine nucleotide-disulfide oxidoreductase family.</text>
</comment>
<proteinExistence type="inferred from homology"/>
<dbReference type="InterPro" id="IPR004099">
    <property type="entry name" value="Pyr_nucl-diS_OxRdtase_dimer"/>
</dbReference>
<dbReference type="InterPro" id="IPR036188">
    <property type="entry name" value="FAD/NAD-bd_sf"/>
</dbReference>
<dbReference type="SMART" id="SM00049">
    <property type="entry name" value="DEP"/>
    <property type="match status" value="1"/>
</dbReference>
<comment type="caution">
    <text evidence="11">The sequence shown here is derived from an EMBL/GenBank/DDBJ whole genome shotgun (WGS) entry which is preliminary data.</text>
</comment>